<dbReference type="FunCoup" id="A0A0D2J8L5">
    <property type="interactions" value="288"/>
</dbReference>
<dbReference type="Proteomes" id="UP000032233">
    <property type="component" value="Unassembled WGS sequence"/>
</dbReference>
<evidence type="ECO:0000256" key="7">
    <source>
        <dbReference type="ARBA" id="ARBA00048539"/>
    </source>
</evidence>
<evidence type="ECO:0000256" key="2">
    <source>
        <dbReference type="ARBA" id="ARBA00022490"/>
    </source>
</evidence>
<dbReference type="PANTHER" id="PTHR43033">
    <property type="entry name" value="TRNA(ILE)-LYSIDINE SYNTHASE-RELATED"/>
    <property type="match status" value="1"/>
</dbReference>
<dbReference type="NCBIfam" id="TIGR02432">
    <property type="entry name" value="lysidine_TilS_N"/>
    <property type="match status" value="1"/>
</dbReference>
<name>A0A0D2J8L5_9BACT</name>
<evidence type="ECO:0000256" key="4">
    <source>
        <dbReference type="ARBA" id="ARBA00022694"/>
    </source>
</evidence>
<keyword evidence="11" id="KW-1185">Reference proteome</keyword>
<dbReference type="InParanoid" id="A0A0D2J8L5"/>
<keyword evidence="3 8" id="KW-0436">Ligase</keyword>
<organism evidence="10 11">
    <name type="scientific">Dethiosulfatarculus sandiegensis</name>
    <dbReference type="NCBI Taxonomy" id="1429043"/>
    <lineage>
        <taxon>Bacteria</taxon>
        <taxon>Pseudomonadati</taxon>
        <taxon>Thermodesulfobacteriota</taxon>
        <taxon>Desulfarculia</taxon>
        <taxon>Desulfarculales</taxon>
        <taxon>Desulfarculaceae</taxon>
        <taxon>Dethiosulfatarculus</taxon>
    </lineage>
</organism>
<accession>A0A0D2J8L5</accession>
<dbReference type="Gene3D" id="1.20.59.20">
    <property type="match status" value="1"/>
</dbReference>
<reference evidence="10 11" key="1">
    <citation type="submission" date="2013-11" db="EMBL/GenBank/DDBJ databases">
        <title>Metagenomic analysis of a methanogenic consortium involved in long chain n-alkane degradation.</title>
        <authorList>
            <person name="Davidova I.A."/>
            <person name="Callaghan A.V."/>
            <person name="Wawrik B."/>
            <person name="Pruitt S."/>
            <person name="Marks C."/>
            <person name="Duncan K.E."/>
            <person name="Suflita J.M."/>
        </authorList>
    </citation>
    <scope>NUCLEOTIDE SEQUENCE [LARGE SCALE GENOMIC DNA]</scope>
    <source>
        <strain evidence="10 11">SPR</strain>
    </source>
</reference>
<evidence type="ECO:0000259" key="9">
    <source>
        <dbReference type="SMART" id="SM00977"/>
    </source>
</evidence>
<dbReference type="AlphaFoldDB" id="A0A0D2J8L5"/>
<dbReference type="PATRIC" id="fig|1429043.3.peg.4506"/>
<dbReference type="NCBIfam" id="TIGR02433">
    <property type="entry name" value="lysidine_TilS_C"/>
    <property type="match status" value="1"/>
</dbReference>
<dbReference type="GO" id="GO:0005524">
    <property type="term" value="F:ATP binding"/>
    <property type="evidence" value="ECO:0007669"/>
    <property type="project" value="UniProtKB-UniRule"/>
</dbReference>
<protein>
    <recommendedName>
        <fullName evidence="8">tRNA(Ile)-lysidine synthase</fullName>
        <ecNumber evidence="8">6.3.4.19</ecNumber>
    </recommendedName>
    <alternativeName>
        <fullName evidence="8">tRNA(Ile)-2-lysyl-cytidine synthase</fullName>
    </alternativeName>
    <alternativeName>
        <fullName evidence="8">tRNA(Ile)-lysidine synthetase</fullName>
    </alternativeName>
</protein>
<evidence type="ECO:0000256" key="3">
    <source>
        <dbReference type="ARBA" id="ARBA00022598"/>
    </source>
</evidence>
<proteinExistence type="inferred from homology"/>
<gene>
    <name evidence="8" type="primary">tilS</name>
    <name evidence="10" type="ORF">X474_21255</name>
</gene>
<dbReference type="PANTHER" id="PTHR43033:SF1">
    <property type="entry name" value="TRNA(ILE)-LYSIDINE SYNTHASE-RELATED"/>
    <property type="match status" value="1"/>
</dbReference>
<comment type="similarity">
    <text evidence="8">Belongs to the tRNA(Ile)-lysidine synthase family.</text>
</comment>
<comment type="function">
    <text evidence="8">Ligates lysine onto the cytidine present at position 34 of the AUA codon-specific tRNA(Ile) that contains the anticodon CAU, in an ATP-dependent manner. Cytidine is converted to lysidine, thus changing the amino acid specificity of the tRNA from methionine to isoleucine.</text>
</comment>
<feature type="binding site" evidence="8">
    <location>
        <begin position="37"/>
        <end position="42"/>
    </location>
    <ligand>
        <name>ATP</name>
        <dbReference type="ChEBI" id="CHEBI:30616"/>
    </ligand>
</feature>
<dbReference type="EMBL" id="AZAC01000035">
    <property type="protein sequence ID" value="KIX12031.1"/>
    <property type="molecule type" value="Genomic_DNA"/>
</dbReference>
<comment type="subcellular location">
    <subcellularLocation>
        <location evidence="1 8">Cytoplasm</location>
    </subcellularLocation>
</comment>
<dbReference type="GO" id="GO:0005737">
    <property type="term" value="C:cytoplasm"/>
    <property type="evidence" value="ECO:0007669"/>
    <property type="project" value="UniProtKB-SubCell"/>
</dbReference>
<dbReference type="Gene3D" id="3.40.50.620">
    <property type="entry name" value="HUPs"/>
    <property type="match status" value="1"/>
</dbReference>
<evidence type="ECO:0000313" key="10">
    <source>
        <dbReference type="EMBL" id="KIX12031.1"/>
    </source>
</evidence>
<comment type="domain">
    <text evidence="8">The N-terminal region contains the highly conserved SGGXDS motif, predicted to be a P-loop motif involved in ATP binding.</text>
</comment>
<dbReference type="STRING" id="1429043.X474_21255"/>
<dbReference type="SUPFAM" id="SSF56037">
    <property type="entry name" value="PheT/TilS domain"/>
    <property type="match status" value="1"/>
</dbReference>
<evidence type="ECO:0000313" key="11">
    <source>
        <dbReference type="Proteomes" id="UP000032233"/>
    </source>
</evidence>
<comment type="catalytic activity">
    <reaction evidence="7 8">
        <text>cytidine(34) in tRNA(Ile2) + L-lysine + ATP = lysidine(34) in tRNA(Ile2) + AMP + diphosphate + H(+)</text>
        <dbReference type="Rhea" id="RHEA:43744"/>
        <dbReference type="Rhea" id="RHEA-COMP:10625"/>
        <dbReference type="Rhea" id="RHEA-COMP:10670"/>
        <dbReference type="ChEBI" id="CHEBI:15378"/>
        <dbReference type="ChEBI" id="CHEBI:30616"/>
        <dbReference type="ChEBI" id="CHEBI:32551"/>
        <dbReference type="ChEBI" id="CHEBI:33019"/>
        <dbReference type="ChEBI" id="CHEBI:82748"/>
        <dbReference type="ChEBI" id="CHEBI:83665"/>
        <dbReference type="ChEBI" id="CHEBI:456215"/>
        <dbReference type="EC" id="6.3.4.19"/>
    </reaction>
</comment>
<dbReference type="Pfam" id="PF01171">
    <property type="entry name" value="ATP_bind_3"/>
    <property type="match status" value="1"/>
</dbReference>
<keyword evidence="5 8" id="KW-0547">Nucleotide-binding</keyword>
<comment type="caution">
    <text evidence="10">The sequence shown here is derived from an EMBL/GenBank/DDBJ whole genome shotgun (WGS) entry which is preliminary data.</text>
</comment>
<dbReference type="SMART" id="SM00977">
    <property type="entry name" value="TilS_C"/>
    <property type="match status" value="1"/>
</dbReference>
<keyword evidence="2 8" id="KW-0963">Cytoplasm</keyword>
<dbReference type="Pfam" id="PF11734">
    <property type="entry name" value="TilS_C"/>
    <property type="match status" value="1"/>
</dbReference>
<dbReference type="SUPFAM" id="SSF52402">
    <property type="entry name" value="Adenine nucleotide alpha hydrolases-like"/>
    <property type="match status" value="1"/>
</dbReference>
<dbReference type="InterPro" id="IPR014729">
    <property type="entry name" value="Rossmann-like_a/b/a_fold"/>
</dbReference>
<dbReference type="SUPFAM" id="SSF82829">
    <property type="entry name" value="MesJ substrate recognition domain-like"/>
    <property type="match status" value="1"/>
</dbReference>
<keyword evidence="6 8" id="KW-0067">ATP-binding</keyword>
<dbReference type="HAMAP" id="MF_01161">
    <property type="entry name" value="tRNA_Ile_lys_synt"/>
    <property type="match status" value="1"/>
</dbReference>
<evidence type="ECO:0000256" key="8">
    <source>
        <dbReference type="HAMAP-Rule" id="MF_01161"/>
    </source>
</evidence>
<evidence type="ECO:0000256" key="6">
    <source>
        <dbReference type="ARBA" id="ARBA00022840"/>
    </source>
</evidence>
<sequence length="477" mass="53238">MSLYGLNKRVKAKEAKTGPCLASGIFPESGVILAAVSGGSDSVALLRLLKKSAAQKGWKIIVAHIDHGLRKESSEDALFVKRLARELGLDFELIKVKVKSQGRSLEEAARTARLKALFELAKEVKAKAIALGHTADDQAETLLTRILTGTGPTGLAGIRANNGLLWRPCLHLTRKDLEGYLKKVGQKWRLDQTNLEDRFLRNRVRNHIIPLASDLVNPKAVEAMGRLALICQQEEDFWLKWGQEQFVKHVRKNGTSLELPLKWLKNLHQAQLRRVLRLALAQTADLNQGLPAAYVEMLTDLLQGKAGRKLDLPRGIWAALEPDLMRLDSQSRPHDFTTRFHGPGCLNLPHLKKTLILKPAEYQGRLTARGDSAWVPRSAVQWPLTVRPPKPGDRFQALGAPGSKKLARFLQDLKLPHWHRTRTVVIEGQNGIIWAAPWSVAEKTRRKEGESRGLSLRLIDTPGQGPYTMLFDNHDPG</sequence>
<dbReference type="GO" id="GO:0006400">
    <property type="term" value="P:tRNA modification"/>
    <property type="evidence" value="ECO:0007669"/>
    <property type="project" value="UniProtKB-UniRule"/>
</dbReference>
<dbReference type="InterPro" id="IPR012795">
    <property type="entry name" value="tRNA_Ile_lys_synt_N"/>
</dbReference>
<evidence type="ECO:0000256" key="1">
    <source>
        <dbReference type="ARBA" id="ARBA00004496"/>
    </source>
</evidence>
<dbReference type="InterPro" id="IPR012094">
    <property type="entry name" value="tRNA_Ile_lys_synt"/>
</dbReference>
<dbReference type="GO" id="GO:0032267">
    <property type="term" value="F:tRNA(Ile)-lysidine synthase activity"/>
    <property type="evidence" value="ECO:0007669"/>
    <property type="project" value="UniProtKB-EC"/>
</dbReference>
<dbReference type="InterPro" id="IPR011063">
    <property type="entry name" value="TilS/TtcA_N"/>
</dbReference>
<dbReference type="EC" id="6.3.4.19" evidence="8"/>
<evidence type="ECO:0000256" key="5">
    <source>
        <dbReference type="ARBA" id="ARBA00022741"/>
    </source>
</evidence>
<keyword evidence="4 8" id="KW-0819">tRNA processing</keyword>
<dbReference type="CDD" id="cd01992">
    <property type="entry name" value="TilS_N"/>
    <property type="match status" value="1"/>
</dbReference>
<dbReference type="InterPro" id="IPR012796">
    <property type="entry name" value="Lysidine-tRNA-synth_C"/>
</dbReference>
<feature type="domain" description="Lysidine-tRNA(Ile) synthetase C-terminal" evidence="9">
    <location>
        <begin position="384"/>
        <end position="456"/>
    </location>
</feature>